<evidence type="ECO:0000313" key="2">
    <source>
        <dbReference type="Proteomes" id="UP000030134"/>
    </source>
</evidence>
<dbReference type="STRING" id="266762.HQ36_02600"/>
<dbReference type="EMBL" id="JQZW01000007">
    <property type="protein sequence ID" value="KGN98325.1"/>
    <property type="molecule type" value="Genomic_DNA"/>
</dbReference>
<reference evidence="1 2" key="1">
    <citation type="submission" date="2014-08" db="EMBL/GenBank/DDBJ databases">
        <title>Porphyromonas gingivicanis strain:COT-022_OH1391 Genome sequencing.</title>
        <authorList>
            <person name="Wallis C."/>
            <person name="Deusch O."/>
            <person name="O'Flynn C."/>
            <person name="Davis I."/>
            <person name="Jospin G."/>
            <person name="Darling A.E."/>
            <person name="Coil D.A."/>
            <person name="Alexiev A."/>
            <person name="Horsfall A."/>
            <person name="Kirkwood N."/>
            <person name="Harris S."/>
            <person name="Eisen J.A."/>
        </authorList>
    </citation>
    <scope>NUCLEOTIDE SEQUENCE [LARGE SCALE GENOMIC DNA]</scope>
    <source>
        <strain evidence="2">COT-022 OH1391</strain>
    </source>
</reference>
<dbReference type="NCBIfam" id="TIGR03519">
    <property type="entry name" value="T9SS_PorP_fam"/>
    <property type="match status" value="1"/>
</dbReference>
<evidence type="ECO:0008006" key="3">
    <source>
        <dbReference type="Google" id="ProtNLM"/>
    </source>
</evidence>
<protein>
    <recommendedName>
        <fullName evidence="3">Type IX secretion system membrane protein PorP/SprF</fullName>
    </recommendedName>
</protein>
<dbReference type="InterPro" id="IPR019861">
    <property type="entry name" value="PorP/SprF_Bacteroidetes"/>
</dbReference>
<dbReference type="Pfam" id="PF11751">
    <property type="entry name" value="PorP_SprF"/>
    <property type="match status" value="1"/>
</dbReference>
<accession>A0A0A2G7H5</accession>
<keyword evidence="2" id="KW-1185">Reference proteome</keyword>
<organism evidence="1 2">
    <name type="scientific">Porphyromonas gingivicanis</name>
    <dbReference type="NCBI Taxonomy" id="266762"/>
    <lineage>
        <taxon>Bacteria</taxon>
        <taxon>Pseudomonadati</taxon>
        <taxon>Bacteroidota</taxon>
        <taxon>Bacteroidia</taxon>
        <taxon>Bacteroidales</taxon>
        <taxon>Porphyromonadaceae</taxon>
        <taxon>Porphyromonas</taxon>
    </lineage>
</organism>
<sequence>MGLLFLFVILPWQAKGQYDAVFSQHTRLSSFYNPATVGGDKDWLNLTASYHQQWIGMPGAPANFLLSGHTALKFLERNHGVGITISGQKKGLFLHTQLSGAYAFLIPLWEGTLSIGLQGTFLSSTFDGTGVVIPDGEGLSPNDPAIPMTRVGGKTFDTAVGLSYRNKHFSVGIASKHLLQPQLRLGESHYFLLRRNYIVQAEYSIRPLNSRVSWHPSLLAISDLQSYRVDALLNVAYNDKFFAGVMYRVLSATGFNLGMRWSNFYIGYAFEMPTSELIRGNWGSHELLFTYLIPMNKQKNKSARSKSVRLL</sequence>
<name>A0A0A2G7H5_9PORP</name>
<dbReference type="AlphaFoldDB" id="A0A0A2G7H5"/>
<proteinExistence type="predicted"/>
<evidence type="ECO:0000313" key="1">
    <source>
        <dbReference type="EMBL" id="KGN98325.1"/>
    </source>
</evidence>
<comment type="caution">
    <text evidence="1">The sequence shown here is derived from an EMBL/GenBank/DDBJ whole genome shotgun (WGS) entry which is preliminary data.</text>
</comment>
<gene>
    <name evidence="1" type="ORF">HQ36_02600</name>
</gene>
<dbReference type="eggNOG" id="COG0226">
    <property type="taxonomic scope" value="Bacteria"/>
</dbReference>
<dbReference type="Proteomes" id="UP000030134">
    <property type="component" value="Unassembled WGS sequence"/>
</dbReference>